<evidence type="ECO:0000313" key="6">
    <source>
        <dbReference type="EMBL" id="QOD44661.1"/>
    </source>
</evidence>
<evidence type="ECO:0000313" key="7">
    <source>
        <dbReference type="Proteomes" id="UP000516660"/>
    </source>
</evidence>
<reference evidence="6 7" key="1">
    <citation type="submission" date="2020-08" db="EMBL/GenBank/DDBJ databases">
        <title>Description of Clavibacter zhangzhiyonge sp. nov., a phytopathogenic actinobacterium isolated from barley seeds, causing leaf brown spot and decline.</title>
        <authorList>
            <person name="Tian Q."/>
            <person name="Chuan J."/>
            <person name="Zhao W."/>
            <person name="Li X."/>
        </authorList>
    </citation>
    <scope>NUCLEOTIDE SEQUENCE [LARGE SCALE GENOMIC DNA]</scope>
    <source>
        <strain evidence="6 7">DM1</strain>
    </source>
</reference>
<dbReference type="SUPFAM" id="SSF46689">
    <property type="entry name" value="Homeodomain-like"/>
    <property type="match status" value="1"/>
</dbReference>
<name>A0A7L7Z4U9_9MICO</name>
<keyword evidence="1" id="KW-0805">Transcription regulation</keyword>
<evidence type="ECO:0000256" key="3">
    <source>
        <dbReference type="ARBA" id="ARBA00023163"/>
    </source>
</evidence>
<organism evidence="6 7">
    <name type="scientific">Clavibacter zhangzhiyongii</name>
    <dbReference type="NCBI Taxonomy" id="2768071"/>
    <lineage>
        <taxon>Bacteria</taxon>
        <taxon>Bacillati</taxon>
        <taxon>Actinomycetota</taxon>
        <taxon>Actinomycetes</taxon>
        <taxon>Micrococcales</taxon>
        <taxon>Microbacteriaceae</taxon>
        <taxon>Clavibacter</taxon>
    </lineage>
</organism>
<proteinExistence type="predicted"/>
<dbReference type="EMBL" id="CP061274">
    <property type="protein sequence ID" value="QOD44661.1"/>
    <property type="molecule type" value="Genomic_DNA"/>
</dbReference>
<evidence type="ECO:0000256" key="2">
    <source>
        <dbReference type="ARBA" id="ARBA00023125"/>
    </source>
</evidence>
<keyword evidence="2 4" id="KW-0238">DNA-binding</keyword>
<dbReference type="PROSITE" id="PS50977">
    <property type="entry name" value="HTH_TETR_2"/>
    <property type="match status" value="1"/>
</dbReference>
<dbReference type="Proteomes" id="UP000516660">
    <property type="component" value="Chromosome"/>
</dbReference>
<feature type="DNA-binding region" description="H-T-H motif" evidence="4">
    <location>
        <begin position="37"/>
        <end position="56"/>
    </location>
</feature>
<keyword evidence="7" id="KW-1185">Reference proteome</keyword>
<protein>
    <submittedName>
        <fullName evidence="6">TetR/AcrR family transcriptional regulator</fullName>
    </submittedName>
</protein>
<dbReference type="InterPro" id="IPR001647">
    <property type="entry name" value="HTH_TetR"/>
</dbReference>
<dbReference type="PANTHER" id="PTHR47506:SF6">
    <property type="entry name" value="HTH-TYPE TRANSCRIPTIONAL REPRESSOR NEMR"/>
    <property type="match status" value="1"/>
</dbReference>
<dbReference type="PRINTS" id="PR00455">
    <property type="entry name" value="HTHTETR"/>
</dbReference>
<evidence type="ECO:0000256" key="1">
    <source>
        <dbReference type="ARBA" id="ARBA00023015"/>
    </source>
</evidence>
<evidence type="ECO:0000256" key="4">
    <source>
        <dbReference type="PROSITE-ProRule" id="PRU00335"/>
    </source>
</evidence>
<keyword evidence="3" id="KW-0804">Transcription</keyword>
<feature type="domain" description="HTH tetR-type" evidence="5">
    <location>
        <begin position="14"/>
        <end position="74"/>
    </location>
</feature>
<sequence length="214" mass="22585">MAGAEGPRRYAKGATRRREILEAALALIAERGYSASSLQEIADAVGISKAGVLHYFDSREALIAAVLEERDAHSAADYRRALPDADPADMVGMLLRASAHNAETPGLVALYSRLVVDAAGAEHPAHAYIAGRYARVVGAVADQVRALDVELPAGLDPDGFARLAVAVSDGLQLQWSYRPEIDMRDALERALRALSGGVLPLSTPDPARPAVAPA</sequence>
<dbReference type="InterPro" id="IPR009057">
    <property type="entry name" value="Homeodomain-like_sf"/>
</dbReference>
<dbReference type="Gene3D" id="1.10.357.10">
    <property type="entry name" value="Tetracycline Repressor, domain 2"/>
    <property type="match status" value="1"/>
</dbReference>
<dbReference type="AlphaFoldDB" id="A0A7L7Z4U9"/>
<dbReference type="KEGG" id="czh:H9X71_04840"/>
<dbReference type="InterPro" id="IPR036271">
    <property type="entry name" value="Tet_transcr_reg_TetR-rel_C_sf"/>
</dbReference>
<dbReference type="PANTHER" id="PTHR47506">
    <property type="entry name" value="TRANSCRIPTIONAL REGULATORY PROTEIN"/>
    <property type="match status" value="1"/>
</dbReference>
<dbReference type="Pfam" id="PF00440">
    <property type="entry name" value="TetR_N"/>
    <property type="match status" value="1"/>
</dbReference>
<gene>
    <name evidence="6" type="ORF">H9X71_04840</name>
</gene>
<dbReference type="GO" id="GO:0003677">
    <property type="term" value="F:DNA binding"/>
    <property type="evidence" value="ECO:0007669"/>
    <property type="project" value="UniProtKB-UniRule"/>
</dbReference>
<dbReference type="SUPFAM" id="SSF48498">
    <property type="entry name" value="Tetracyclin repressor-like, C-terminal domain"/>
    <property type="match status" value="1"/>
</dbReference>
<evidence type="ECO:0000259" key="5">
    <source>
        <dbReference type="PROSITE" id="PS50977"/>
    </source>
</evidence>
<dbReference type="RefSeq" id="WP_191148575.1">
    <property type="nucleotide sequence ID" value="NZ_CP061274.1"/>
</dbReference>
<accession>A0A7L7Z4U9</accession>